<accession>A0A6N8FEX0</accession>
<dbReference type="EMBL" id="WOCA01000003">
    <property type="protein sequence ID" value="MUK87975.1"/>
    <property type="molecule type" value="Genomic_DNA"/>
</dbReference>
<evidence type="ECO:0000313" key="2">
    <source>
        <dbReference type="Proteomes" id="UP000469125"/>
    </source>
</evidence>
<protein>
    <submittedName>
        <fullName evidence="1">Uncharacterized protein</fullName>
    </submittedName>
</protein>
<gene>
    <name evidence="1" type="ORF">GMD78_06130</name>
</gene>
<evidence type="ECO:0000313" key="1">
    <source>
        <dbReference type="EMBL" id="MUK87975.1"/>
    </source>
</evidence>
<proteinExistence type="predicted"/>
<keyword evidence="2" id="KW-1185">Reference proteome</keyword>
<dbReference type="RefSeq" id="WP_155667961.1">
    <property type="nucleotide sequence ID" value="NZ_WOCA01000003.1"/>
</dbReference>
<dbReference type="Proteomes" id="UP000469125">
    <property type="component" value="Unassembled WGS sequence"/>
</dbReference>
<dbReference type="AlphaFoldDB" id="A0A6N8FEX0"/>
<organism evidence="1 2">
    <name type="scientific">Ornithinibacillus caprae</name>
    <dbReference type="NCBI Taxonomy" id="2678566"/>
    <lineage>
        <taxon>Bacteria</taxon>
        <taxon>Bacillati</taxon>
        <taxon>Bacillota</taxon>
        <taxon>Bacilli</taxon>
        <taxon>Bacillales</taxon>
        <taxon>Bacillaceae</taxon>
        <taxon>Ornithinibacillus</taxon>
    </lineage>
</organism>
<sequence length="98" mass="11223">MSGGMLIISLVIIFAVYWVVKGPRGTIRLDLDDRYTNQKEHGLAVQEELTKRGKEATYLGKSEIEIDGETYFLQEQTWPSYGPPVQHTLLKKVKKNKQ</sequence>
<reference evidence="1 2" key="1">
    <citation type="submission" date="2019-11" db="EMBL/GenBank/DDBJ databases">
        <authorList>
            <person name="Li X."/>
        </authorList>
    </citation>
    <scope>NUCLEOTIDE SEQUENCE [LARGE SCALE GENOMIC DNA]</scope>
    <source>
        <strain evidence="1 2">L9</strain>
    </source>
</reference>
<name>A0A6N8FEX0_9BACI</name>
<comment type="caution">
    <text evidence="1">The sequence shown here is derived from an EMBL/GenBank/DDBJ whole genome shotgun (WGS) entry which is preliminary data.</text>
</comment>